<reference evidence="4 5" key="1">
    <citation type="submission" date="2019-06" db="EMBL/GenBank/DDBJ databases">
        <title>Metagenome assembled Genome of Spiribacter salinus SL48-SHIP from the microbial mat of Salt Lake 48 (Novosibirsk region, Russia).</title>
        <authorList>
            <person name="Shipova A."/>
            <person name="Rozanov A.S."/>
            <person name="Bryanskaya A.V."/>
            <person name="Peltek S.E."/>
        </authorList>
    </citation>
    <scope>NUCLEOTIDE SEQUENCE [LARGE SCALE GENOMIC DNA]</scope>
    <source>
        <strain evidence="4">SL48-SHIP-2</strain>
    </source>
</reference>
<evidence type="ECO:0000256" key="1">
    <source>
        <dbReference type="PIRSR" id="PIRSR640198-1"/>
    </source>
</evidence>
<dbReference type="PROSITE" id="PS51459">
    <property type="entry name" value="FIDO"/>
    <property type="match status" value="1"/>
</dbReference>
<dbReference type="SUPFAM" id="SSF140931">
    <property type="entry name" value="Fic-like"/>
    <property type="match status" value="1"/>
</dbReference>
<feature type="binding site" evidence="2">
    <location>
        <begin position="354"/>
        <end position="361"/>
    </location>
    <ligand>
        <name>ATP</name>
        <dbReference type="ChEBI" id="CHEBI:30616"/>
    </ligand>
</feature>
<feature type="active site" evidence="1">
    <location>
        <position position="350"/>
    </location>
</feature>
<name>A0A540VEB5_9GAMM</name>
<protein>
    <submittedName>
        <fullName evidence="4">Fic family protein</fullName>
    </submittedName>
</protein>
<proteinExistence type="predicted"/>
<accession>A0A540VEB5</accession>
<dbReference type="Gene3D" id="1.10.3290.10">
    <property type="entry name" value="Fido-like domain"/>
    <property type="match status" value="1"/>
</dbReference>
<evidence type="ECO:0000313" key="5">
    <source>
        <dbReference type="Proteomes" id="UP000315400"/>
    </source>
</evidence>
<feature type="domain" description="Fido" evidence="3">
    <location>
        <begin position="260"/>
        <end position="413"/>
    </location>
</feature>
<evidence type="ECO:0000259" key="3">
    <source>
        <dbReference type="PROSITE" id="PS51459"/>
    </source>
</evidence>
<dbReference type="PANTHER" id="PTHR13504">
    <property type="entry name" value="FIDO DOMAIN-CONTAINING PROTEIN DDB_G0283145"/>
    <property type="match status" value="1"/>
</dbReference>
<dbReference type="AlphaFoldDB" id="A0A540VEB5"/>
<sequence>MTLPPGWLPAGADLGEDEQSPAGYAAVVRDLELDCLPHHHISLIAEVNRRRTIDIDGRTIDVYPSRQVPSGDLVSQLVFALRYDGVSLEVLAEAFRRMEVSHLVSAVREQPTSSYLRRLWFFFEWLTEKRLGLPDLDVGNYVEALPSTAYLTLGSLKQPCLAVRSRRHRVLDNLLGTRDWCPIVRRHPQLPTPDQVAGLAGEAWAMLEDADQDLLQRSIAYLYTKETKSSYLIEREEISGDRQQRFIGLLKHAHEGTIAPSKERLVELQQAIVEPRYREGDWRSDQNYVGGTQPDFSEFIHYLPPRPEDVPAMMRGFVSMTRTLLSPGSDAVVDAISAAAIVGFSFVFIHPFDDGNGRLHRFLIHQVLAQRGFTPRGTVLPVSAQILLDQSAYDASLESFSQPVMDSVSYRIDESDGTVEVIGDSGNRYRYLDLTRQVLDLYTWIATTIRVELPGELRLLVHWDQAMKAMDEVVDMPQRKKHLFITLCRQNGGRLSATKRARHFAELGDDEVQALEGALSMAFSDRTGNGRSADRS</sequence>
<dbReference type="EMBL" id="VIFK01000392">
    <property type="protein sequence ID" value="TQE95109.1"/>
    <property type="molecule type" value="Genomic_DNA"/>
</dbReference>
<evidence type="ECO:0000313" key="4">
    <source>
        <dbReference type="EMBL" id="TQE95109.1"/>
    </source>
</evidence>
<evidence type="ECO:0000256" key="2">
    <source>
        <dbReference type="PIRSR" id="PIRSR640198-2"/>
    </source>
</evidence>
<dbReference type="InterPro" id="IPR003812">
    <property type="entry name" value="Fido"/>
</dbReference>
<keyword evidence="2" id="KW-0547">Nucleotide-binding</keyword>
<gene>
    <name evidence="4" type="ORF">FKY71_17305</name>
</gene>
<comment type="caution">
    <text evidence="4">The sequence shown here is derived from an EMBL/GenBank/DDBJ whole genome shotgun (WGS) entry which is preliminary data.</text>
</comment>
<dbReference type="GO" id="GO:0005524">
    <property type="term" value="F:ATP binding"/>
    <property type="evidence" value="ECO:0007669"/>
    <property type="project" value="UniProtKB-KW"/>
</dbReference>
<dbReference type="InterPro" id="IPR040198">
    <property type="entry name" value="Fido_containing"/>
</dbReference>
<organism evidence="4 5">
    <name type="scientific">Spiribacter salinus</name>
    <dbReference type="NCBI Taxonomy" id="1335746"/>
    <lineage>
        <taxon>Bacteria</taxon>
        <taxon>Pseudomonadati</taxon>
        <taxon>Pseudomonadota</taxon>
        <taxon>Gammaproteobacteria</taxon>
        <taxon>Chromatiales</taxon>
        <taxon>Ectothiorhodospiraceae</taxon>
        <taxon>Spiribacter</taxon>
    </lineage>
</organism>
<dbReference type="PANTHER" id="PTHR13504:SF38">
    <property type="entry name" value="FIDO DOMAIN-CONTAINING PROTEIN"/>
    <property type="match status" value="1"/>
</dbReference>
<keyword evidence="2" id="KW-0067">ATP-binding</keyword>
<dbReference type="Pfam" id="PF02661">
    <property type="entry name" value="Fic"/>
    <property type="match status" value="1"/>
</dbReference>
<dbReference type="InterPro" id="IPR036597">
    <property type="entry name" value="Fido-like_dom_sf"/>
</dbReference>
<dbReference type="Proteomes" id="UP000315400">
    <property type="component" value="Unassembled WGS sequence"/>
</dbReference>